<comment type="subcellular location">
    <subcellularLocation>
        <location evidence="1">Cell outer membrane</location>
        <topology evidence="1">Multi-pass membrane protein</topology>
    </subcellularLocation>
</comment>
<evidence type="ECO:0000256" key="3">
    <source>
        <dbReference type="ARBA" id="ARBA00022452"/>
    </source>
</evidence>
<evidence type="ECO:0000256" key="4">
    <source>
        <dbReference type="ARBA" id="ARBA00022692"/>
    </source>
</evidence>
<evidence type="ECO:0000256" key="5">
    <source>
        <dbReference type="ARBA" id="ARBA00022729"/>
    </source>
</evidence>
<dbReference type="Gene3D" id="2.40.160.60">
    <property type="entry name" value="Outer membrane protein transport protein (OMPP1/FadL/TodX)"/>
    <property type="match status" value="1"/>
</dbReference>
<feature type="chain" id="PRO_5011442191" evidence="8">
    <location>
        <begin position="23"/>
        <end position="422"/>
    </location>
</feature>
<evidence type="ECO:0000256" key="2">
    <source>
        <dbReference type="ARBA" id="ARBA00008163"/>
    </source>
</evidence>
<dbReference type="Proteomes" id="UP000199029">
    <property type="component" value="Unassembled WGS sequence"/>
</dbReference>
<name>A0A1I5XF45_HYMAR</name>
<dbReference type="GO" id="GO:0009279">
    <property type="term" value="C:cell outer membrane"/>
    <property type="evidence" value="ECO:0007669"/>
    <property type="project" value="UniProtKB-SubCell"/>
</dbReference>
<protein>
    <submittedName>
        <fullName evidence="9">Long-chain fatty acid transport protein</fullName>
    </submittedName>
</protein>
<keyword evidence="5 8" id="KW-0732">Signal</keyword>
<evidence type="ECO:0000313" key="9">
    <source>
        <dbReference type="EMBL" id="SFQ30588.1"/>
    </source>
</evidence>
<evidence type="ECO:0000313" key="10">
    <source>
        <dbReference type="Proteomes" id="UP000199029"/>
    </source>
</evidence>
<keyword evidence="3" id="KW-1134">Transmembrane beta strand</keyword>
<evidence type="ECO:0000256" key="7">
    <source>
        <dbReference type="ARBA" id="ARBA00023237"/>
    </source>
</evidence>
<gene>
    <name evidence="9" type="ORF">SAMN04515668_1805</name>
</gene>
<keyword evidence="7" id="KW-0998">Cell outer membrane</keyword>
<dbReference type="RefSeq" id="WP_092671314.1">
    <property type="nucleotide sequence ID" value="NZ_FOXS01000002.1"/>
</dbReference>
<comment type="similarity">
    <text evidence="2">Belongs to the OmpP1/FadL family.</text>
</comment>
<dbReference type="EMBL" id="FOXS01000002">
    <property type="protein sequence ID" value="SFQ30588.1"/>
    <property type="molecule type" value="Genomic_DNA"/>
</dbReference>
<dbReference type="OrthoDB" id="9922at2"/>
<dbReference type="AlphaFoldDB" id="A0A1I5XF45"/>
<proteinExistence type="inferred from homology"/>
<dbReference type="Pfam" id="PF03349">
    <property type="entry name" value="Toluene_X"/>
    <property type="match status" value="1"/>
</dbReference>
<organism evidence="9 10">
    <name type="scientific">Hymenobacter arizonensis</name>
    <name type="common">Siccationidurans arizonensis</name>
    <dbReference type="NCBI Taxonomy" id="1227077"/>
    <lineage>
        <taxon>Bacteria</taxon>
        <taxon>Pseudomonadati</taxon>
        <taxon>Bacteroidota</taxon>
        <taxon>Cytophagia</taxon>
        <taxon>Cytophagales</taxon>
        <taxon>Hymenobacteraceae</taxon>
        <taxon>Hymenobacter</taxon>
    </lineage>
</organism>
<evidence type="ECO:0000256" key="1">
    <source>
        <dbReference type="ARBA" id="ARBA00004571"/>
    </source>
</evidence>
<dbReference type="GO" id="GO:0015483">
    <property type="term" value="F:long-chain fatty acid transporting porin activity"/>
    <property type="evidence" value="ECO:0007669"/>
    <property type="project" value="TreeGrafter"/>
</dbReference>
<keyword evidence="4" id="KW-0812">Transmembrane</keyword>
<keyword evidence="6" id="KW-0472">Membrane</keyword>
<accession>A0A1I5XF45</accession>
<feature type="signal peptide" evidence="8">
    <location>
        <begin position="1"/>
        <end position="22"/>
    </location>
</feature>
<dbReference type="PANTHER" id="PTHR35093:SF8">
    <property type="entry name" value="OUTER MEMBRANE PROTEIN NMB0088-RELATED"/>
    <property type="match status" value="1"/>
</dbReference>
<sequence>MTVKTLLLAGGAVLMGASSASAGGFQVYLPSQQSIGMGGVGVGLSMEQAAQFLNPGAMAMLRQSGVQVGVSATFARLAFRPASGGPQRELENTTVTPFNLYASFGPKEGKFRTGIAVYTPYGSTLKYQDGWEGRFSLSEITLRAIYVQPTVSYAITDKLSVGAGLMILASGSVNLQRAVALPSAEGRIELDGKTKTGFGVNAGIFFKPSDKLSLGVSYRSKIDARVVGGDVTVTNPIPALQSRFVANKFDATLPLPATVNLGIGIMPTDKLTIGVDVNFTQWSEYRALRFDFTKDGAPAQIGTATFSESKRSYEDALTFRLGGQYKVNDKLALRLGTAYDMTPVKDGYVTPETPDNNRIIGTAGVGYNITENFGVDASFMFQAILKRTQTEADLLNNGTTDRVAGTYRTNVSIPGIGFRYNF</sequence>
<dbReference type="STRING" id="1227077.SAMN04515668_1805"/>
<keyword evidence="10" id="KW-1185">Reference proteome</keyword>
<dbReference type="PANTHER" id="PTHR35093">
    <property type="entry name" value="OUTER MEMBRANE PROTEIN NMB0088-RELATED"/>
    <property type="match status" value="1"/>
</dbReference>
<dbReference type="SUPFAM" id="SSF56935">
    <property type="entry name" value="Porins"/>
    <property type="match status" value="1"/>
</dbReference>
<evidence type="ECO:0000256" key="6">
    <source>
        <dbReference type="ARBA" id="ARBA00023136"/>
    </source>
</evidence>
<evidence type="ECO:0000256" key="8">
    <source>
        <dbReference type="SAM" id="SignalP"/>
    </source>
</evidence>
<reference evidence="10" key="1">
    <citation type="submission" date="2016-10" db="EMBL/GenBank/DDBJ databases">
        <authorList>
            <person name="Varghese N."/>
            <person name="Submissions S."/>
        </authorList>
    </citation>
    <scope>NUCLEOTIDE SEQUENCE [LARGE SCALE GENOMIC DNA]</scope>
    <source>
        <strain evidence="10">OR362-8,ATCC BAA-1266,JCM 13504</strain>
    </source>
</reference>
<dbReference type="InterPro" id="IPR005017">
    <property type="entry name" value="OMPP1/FadL/TodX"/>
</dbReference>